<keyword evidence="2" id="KW-1185">Reference proteome</keyword>
<dbReference type="RefSeq" id="XP_001428409.1">
    <property type="nucleotide sequence ID" value="XM_001428372.2"/>
</dbReference>
<sequence length="146" mass="17508">MHPKQIDMVYQLCKLFKKVILLYSILQFDLIDFPNLIQRTRCLIDYNIKFGYIKNNFPNQLTSSLKETLLLDKFKISKCVFPFDLLKVLLFSLQHPKMDVKMSRNKFGQFMTLKNLDKRNLIKTQLYREDISIRILLVNYIQLILI</sequence>
<evidence type="ECO:0000313" key="1">
    <source>
        <dbReference type="EMBL" id="CAK61011.1"/>
    </source>
</evidence>
<protein>
    <submittedName>
        <fullName evidence="1">Uncharacterized protein</fullName>
    </submittedName>
</protein>
<dbReference type="HOGENOM" id="CLU_1781021_0_0_1"/>
<dbReference type="AlphaFoldDB" id="A0BR44"/>
<dbReference type="KEGG" id="ptm:GSPATT00031240001"/>
<dbReference type="Proteomes" id="UP000000600">
    <property type="component" value="Unassembled WGS sequence"/>
</dbReference>
<gene>
    <name evidence="1" type="ORF">GSPATT00031240001</name>
</gene>
<dbReference type="EMBL" id="CT868010">
    <property type="protein sequence ID" value="CAK61011.1"/>
    <property type="molecule type" value="Genomic_DNA"/>
</dbReference>
<evidence type="ECO:0000313" key="2">
    <source>
        <dbReference type="Proteomes" id="UP000000600"/>
    </source>
</evidence>
<name>A0BR44_PARTE</name>
<reference evidence="1 2" key="1">
    <citation type="journal article" date="2006" name="Nature">
        <title>Global trends of whole-genome duplications revealed by the ciliate Paramecium tetraurelia.</title>
        <authorList>
            <consortium name="Genoscope"/>
            <person name="Aury J.-M."/>
            <person name="Jaillon O."/>
            <person name="Duret L."/>
            <person name="Noel B."/>
            <person name="Jubin C."/>
            <person name="Porcel B.M."/>
            <person name="Segurens B."/>
            <person name="Daubin V."/>
            <person name="Anthouard V."/>
            <person name="Aiach N."/>
            <person name="Arnaiz O."/>
            <person name="Billaut A."/>
            <person name="Beisson J."/>
            <person name="Blanc I."/>
            <person name="Bouhouche K."/>
            <person name="Camara F."/>
            <person name="Duharcourt S."/>
            <person name="Guigo R."/>
            <person name="Gogendeau D."/>
            <person name="Katinka M."/>
            <person name="Keller A.-M."/>
            <person name="Kissmehl R."/>
            <person name="Klotz C."/>
            <person name="Koll F."/>
            <person name="Le Moue A."/>
            <person name="Lepere C."/>
            <person name="Malinsky S."/>
            <person name="Nowacki M."/>
            <person name="Nowak J.K."/>
            <person name="Plattner H."/>
            <person name="Poulain J."/>
            <person name="Ruiz F."/>
            <person name="Serrano V."/>
            <person name="Zagulski M."/>
            <person name="Dessen P."/>
            <person name="Betermier M."/>
            <person name="Weissenbach J."/>
            <person name="Scarpelli C."/>
            <person name="Schachter V."/>
            <person name="Sperling L."/>
            <person name="Meyer E."/>
            <person name="Cohen J."/>
            <person name="Wincker P."/>
        </authorList>
    </citation>
    <scope>NUCLEOTIDE SEQUENCE [LARGE SCALE GENOMIC DNA]</scope>
    <source>
        <strain evidence="1 2">Stock d4-2</strain>
    </source>
</reference>
<accession>A0BR44</accession>
<proteinExistence type="predicted"/>
<dbReference type="GeneID" id="5014193"/>
<dbReference type="InParanoid" id="A0BR44"/>
<organism evidence="1 2">
    <name type="scientific">Paramecium tetraurelia</name>
    <dbReference type="NCBI Taxonomy" id="5888"/>
    <lineage>
        <taxon>Eukaryota</taxon>
        <taxon>Sar</taxon>
        <taxon>Alveolata</taxon>
        <taxon>Ciliophora</taxon>
        <taxon>Intramacronucleata</taxon>
        <taxon>Oligohymenophorea</taxon>
        <taxon>Peniculida</taxon>
        <taxon>Parameciidae</taxon>
        <taxon>Paramecium</taxon>
    </lineage>
</organism>